<keyword evidence="2" id="KW-1185">Reference proteome</keyword>
<reference evidence="1" key="1">
    <citation type="submission" date="2023-03" db="EMBL/GenBank/DDBJ databases">
        <title>Massive genome expansion in bonnet fungi (Mycena s.s.) driven by repeated elements and novel gene families across ecological guilds.</title>
        <authorList>
            <consortium name="Lawrence Berkeley National Laboratory"/>
            <person name="Harder C.B."/>
            <person name="Miyauchi S."/>
            <person name="Viragh M."/>
            <person name="Kuo A."/>
            <person name="Thoen E."/>
            <person name="Andreopoulos B."/>
            <person name="Lu D."/>
            <person name="Skrede I."/>
            <person name="Drula E."/>
            <person name="Henrissat B."/>
            <person name="Morin E."/>
            <person name="Kohler A."/>
            <person name="Barry K."/>
            <person name="LaButti K."/>
            <person name="Morin E."/>
            <person name="Salamov A."/>
            <person name="Lipzen A."/>
            <person name="Mereny Z."/>
            <person name="Hegedus B."/>
            <person name="Baldrian P."/>
            <person name="Stursova M."/>
            <person name="Weitz H."/>
            <person name="Taylor A."/>
            <person name="Grigoriev I.V."/>
            <person name="Nagy L.G."/>
            <person name="Martin F."/>
            <person name="Kauserud H."/>
        </authorList>
    </citation>
    <scope>NUCLEOTIDE SEQUENCE</scope>
    <source>
        <strain evidence="1">CBHHK067</strain>
    </source>
</reference>
<proteinExistence type="predicted"/>
<comment type="caution">
    <text evidence="1">The sequence shown here is derived from an EMBL/GenBank/DDBJ whole genome shotgun (WGS) entry which is preliminary data.</text>
</comment>
<organism evidence="1 2">
    <name type="scientific">Mycena rosella</name>
    <name type="common">Pink bonnet</name>
    <name type="synonym">Agaricus rosellus</name>
    <dbReference type="NCBI Taxonomy" id="1033263"/>
    <lineage>
        <taxon>Eukaryota</taxon>
        <taxon>Fungi</taxon>
        <taxon>Dikarya</taxon>
        <taxon>Basidiomycota</taxon>
        <taxon>Agaricomycotina</taxon>
        <taxon>Agaricomycetes</taxon>
        <taxon>Agaricomycetidae</taxon>
        <taxon>Agaricales</taxon>
        <taxon>Marasmiineae</taxon>
        <taxon>Mycenaceae</taxon>
        <taxon>Mycena</taxon>
    </lineage>
</organism>
<sequence length="365" mass="40074">MTHDPRQLSALKLYEEAASEERQAMRMSILPTLVSVSATGIIGGLTTGERREHRAEDARYCAKYFAGHVVFSPLDVVLARLGTSALVDKLAELKKVARTQLNATLKEAVLANLSKESIPASKPADRAIDNRYWLSRLADYILHVAGTNEPAQAALKPAAGDSLLVVDYFPSPAEKLAEQKQPGYNKTRKYDASLRPSAAKASTIFNILVNVEFTKTHPPTVASNPLIEHVAKLASLANSDPLPHDDVESAVYVLLKVLTQTFLPPVDQQRDWVATLANYYWDNSDVTLRTLMDLRLYLWSSYNHEHSTIGTTLRIFRSTGHAAPPTYDAVLLLLQELVEQAVAAVRSVDASSLRGSSAGEVDELE</sequence>
<dbReference type="EMBL" id="JARKIE010000015">
    <property type="protein sequence ID" value="KAJ7702255.1"/>
    <property type="molecule type" value="Genomic_DNA"/>
</dbReference>
<protein>
    <submittedName>
        <fullName evidence="1">Uncharacterized protein</fullName>
    </submittedName>
</protein>
<name>A0AAD7DXQ7_MYCRO</name>
<evidence type="ECO:0000313" key="1">
    <source>
        <dbReference type="EMBL" id="KAJ7702255.1"/>
    </source>
</evidence>
<dbReference type="Proteomes" id="UP001221757">
    <property type="component" value="Unassembled WGS sequence"/>
</dbReference>
<dbReference type="AlphaFoldDB" id="A0AAD7DXQ7"/>
<gene>
    <name evidence="1" type="ORF">B0H17DRAFT_1127824</name>
</gene>
<accession>A0AAD7DXQ7</accession>
<evidence type="ECO:0000313" key="2">
    <source>
        <dbReference type="Proteomes" id="UP001221757"/>
    </source>
</evidence>